<sequence>MTTILDVEGLSWTNVGKLVNLIRDIVIRINKIDSNNYPEMLSKMFIVNAGHGFRLLWNALKGFVDPRTSAKIVVLGCAYQRTLLEYIDISQLPDFFGGYCTCENEGGCLRSNKGPWSDPEIMKLVHDNQRSLWDKTTQFDEEKCDLVVKSPLVKYDDYEIQSELILEDALSPRRSRSSPHTQLTPFDLETVASNNLDNQPSWTTECRRIFLFSWLVNFIMSLLTIIHRFITTGSLVHDFNELLHQQHNLSSISLNHIEQHHPQVNEDSIHSYLERLQRLEDMVSDLNKKPTTIPPEKDHMIQESLNRIRSIEHDLRKTKDTLTATSIRQDELAESLEHIKETGLQRKSCWPNGAKYP</sequence>
<proteinExistence type="inferred from homology"/>
<protein>
    <submittedName>
        <fullName evidence="7">Patellin-4</fullName>
    </submittedName>
</protein>
<evidence type="ECO:0000259" key="6">
    <source>
        <dbReference type="PROSITE" id="PS50191"/>
    </source>
</evidence>
<dbReference type="Proteomes" id="UP000236161">
    <property type="component" value="Unassembled WGS sequence"/>
</dbReference>
<dbReference type="CDD" id="cd00170">
    <property type="entry name" value="SEC14"/>
    <property type="match status" value="1"/>
</dbReference>
<dbReference type="OrthoDB" id="1434354at2759"/>
<keyword evidence="8" id="KW-1185">Reference proteome</keyword>
<evidence type="ECO:0000256" key="4">
    <source>
        <dbReference type="ARBA" id="ARBA00038020"/>
    </source>
</evidence>
<evidence type="ECO:0000313" key="8">
    <source>
        <dbReference type="Proteomes" id="UP000236161"/>
    </source>
</evidence>
<dbReference type="PROSITE" id="PS50191">
    <property type="entry name" value="CRAL_TRIO"/>
    <property type="match status" value="1"/>
</dbReference>
<reference evidence="7 8" key="1">
    <citation type="journal article" date="2017" name="Nature">
        <title>The Apostasia genome and the evolution of orchids.</title>
        <authorList>
            <person name="Zhang G.Q."/>
            <person name="Liu K.W."/>
            <person name="Li Z."/>
            <person name="Lohaus R."/>
            <person name="Hsiao Y.Y."/>
            <person name="Niu S.C."/>
            <person name="Wang J.Y."/>
            <person name="Lin Y.C."/>
            <person name="Xu Q."/>
            <person name="Chen L.J."/>
            <person name="Yoshida K."/>
            <person name="Fujiwara S."/>
            <person name="Wang Z.W."/>
            <person name="Zhang Y.Q."/>
            <person name="Mitsuda N."/>
            <person name="Wang M."/>
            <person name="Liu G.H."/>
            <person name="Pecoraro L."/>
            <person name="Huang H.X."/>
            <person name="Xiao X.J."/>
            <person name="Lin M."/>
            <person name="Wu X.Y."/>
            <person name="Wu W.L."/>
            <person name="Chen Y.Y."/>
            <person name="Chang S.B."/>
            <person name="Sakamoto S."/>
            <person name="Ohme-Takagi M."/>
            <person name="Yagi M."/>
            <person name="Zeng S.J."/>
            <person name="Shen C.Y."/>
            <person name="Yeh C.M."/>
            <person name="Luo Y.B."/>
            <person name="Tsai W.C."/>
            <person name="Van de Peer Y."/>
            <person name="Liu Z.J."/>
        </authorList>
    </citation>
    <scope>NUCLEOTIDE SEQUENCE [LARGE SCALE GENOMIC DNA]</scope>
    <source>
        <strain evidence="8">cv. Shenzhen</strain>
        <tissue evidence="7">Stem</tissue>
    </source>
</reference>
<feature type="domain" description="CRAL-TRIO" evidence="6">
    <location>
        <begin position="1"/>
        <end position="104"/>
    </location>
</feature>
<dbReference type="InterPro" id="IPR036865">
    <property type="entry name" value="CRAL-TRIO_dom_sf"/>
</dbReference>
<gene>
    <name evidence="7" type="primary">PATL4</name>
    <name evidence="7" type="ORF">AXF42_Ash015163</name>
</gene>
<comment type="subcellular location">
    <subcellularLocation>
        <location evidence="1">Cell membrane</location>
        <topology evidence="1">Peripheral membrane protein</topology>
    </subcellularLocation>
    <subcellularLocation>
        <location evidence="2">Golgi apparatus membrane</location>
        <topology evidence="2">Peripheral membrane protein</topology>
    </subcellularLocation>
</comment>
<evidence type="ECO:0000256" key="5">
    <source>
        <dbReference type="SAM" id="Coils"/>
    </source>
</evidence>
<keyword evidence="3" id="KW-0333">Golgi apparatus</keyword>
<keyword evidence="5" id="KW-0175">Coiled coil</keyword>
<dbReference type="InterPro" id="IPR001251">
    <property type="entry name" value="CRAL-TRIO_dom"/>
</dbReference>
<dbReference type="AlphaFoldDB" id="A0A2I0AQN4"/>
<dbReference type="PANTHER" id="PTHR45657:SF43">
    <property type="entry name" value="PHOSPHATIDYLINOSITOL_PHOSPHATIDYLCHOLINE TRANSFER PROTEIN SFH9"/>
    <property type="match status" value="1"/>
</dbReference>
<feature type="coiled-coil region" evidence="5">
    <location>
        <begin position="269"/>
        <end position="321"/>
    </location>
</feature>
<name>A0A2I0AQN4_9ASPA</name>
<evidence type="ECO:0000313" key="7">
    <source>
        <dbReference type="EMBL" id="PKA57786.1"/>
    </source>
</evidence>
<dbReference type="Gene3D" id="3.40.525.10">
    <property type="entry name" value="CRAL-TRIO lipid binding domain"/>
    <property type="match status" value="1"/>
</dbReference>
<accession>A0A2I0AQN4</accession>
<evidence type="ECO:0000256" key="2">
    <source>
        <dbReference type="ARBA" id="ARBA00004395"/>
    </source>
</evidence>
<dbReference type="GO" id="GO:0005886">
    <property type="term" value="C:plasma membrane"/>
    <property type="evidence" value="ECO:0007669"/>
    <property type="project" value="UniProtKB-SubCell"/>
</dbReference>
<evidence type="ECO:0000256" key="3">
    <source>
        <dbReference type="ARBA" id="ARBA00023034"/>
    </source>
</evidence>
<dbReference type="SUPFAM" id="SSF52087">
    <property type="entry name" value="CRAL/TRIO domain"/>
    <property type="match status" value="1"/>
</dbReference>
<evidence type="ECO:0000256" key="1">
    <source>
        <dbReference type="ARBA" id="ARBA00004202"/>
    </source>
</evidence>
<dbReference type="GO" id="GO:0000139">
    <property type="term" value="C:Golgi membrane"/>
    <property type="evidence" value="ECO:0007669"/>
    <property type="project" value="UniProtKB-SubCell"/>
</dbReference>
<dbReference type="PANTHER" id="PTHR45657">
    <property type="entry name" value="CRAL-TRIO DOMAIN-CONTAINING PROTEIN YKL091C-RELATED"/>
    <property type="match status" value="1"/>
</dbReference>
<dbReference type="InterPro" id="IPR051026">
    <property type="entry name" value="PI/PC_transfer"/>
</dbReference>
<organism evidence="7 8">
    <name type="scientific">Apostasia shenzhenica</name>
    <dbReference type="NCBI Taxonomy" id="1088818"/>
    <lineage>
        <taxon>Eukaryota</taxon>
        <taxon>Viridiplantae</taxon>
        <taxon>Streptophyta</taxon>
        <taxon>Embryophyta</taxon>
        <taxon>Tracheophyta</taxon>
        <taxon>Spermatophyta</taxon>
        <taxon>Magnoliopsida</taxon>
        <taxon>Liliopsida</taxon>
        <taxon>Asparagales</taxon>
        <taxon>Orchidaceae</taxon>
        <taxon>Apostasioideae</taxon>
        <taxon>Apostasia</taxon>
    </lineage>
</organism>
<comment type="similarity">
    <text evidence="4">Belongs to the SFH family.</text>
</comment>
<dbReference type="EMBL" id="KZ451960">
    <property type="protein sequence ID" value="PKA57786.1"/>
    <property type="molecule type" value="Genomic_DNA"/>
</dbReference>
<dbReference type="Pfam" id="PF00650">
    <property type="entry name" value="CRAL_TRIO"/>
    <property type="match status" value="1"/>
</dbReference>
<dbReference type="STRING" id="1088818.A0A2I0AQN4"/>